<dbReference type="STRING" id="650164.K5UKB1"/>
<dbReference type="OrthoDB" id="3357985at2759"/>
<reference evidence="3 4" key="1">
    <citation type="journal article" date="2012" name="BMC Genomics">
        <title>Comparative genomics of the white-rot fungi, Phanerochaete carnosa and P. chrysosporium, to elucidate the genetic basis of the distinct wood types they colonize.</title>
        <authorList>
            <person name="Suzuki H."/>
            <person name="MacDonald J."/>
            <person name="Syed K."/>
            <person name="Salamov A."/>
            <person name="Hori C."/>
            <person name="Aerts A."/>
            <person name="Henrissat B."/>
            <person name="Wiebenga A."/>
            <person name="vanKuyk P.A."/>
            <person name="Barry K."/>
            <person name="Lindquist E."/>
            <person name="LaButti K."/>
            <person name="Lapidus A."/>
            <person name="Lucas S."/>
            <person name="Coutinho P."/>
            <person name="Gong Y."/>
            <person name="Samejima M."/>
            <person name="Mahadevan R."/>
            <person name="Abou-Zaid M."/>
            <person name="de Vries R.P."/>
            <person name="Igarashi K."/>
            <person name="Yadav J.S."/>
            <person name="Grigoriev I.V."/>
            <person name="Master E.R."/>
        </authorList>
    </citation>
    <scope>NUCLEOTIDE SEQUENCE [LARGE SCALE GENOMIC DNA]</scope>
    <source>
        <strain evidence="3 4">HHB-10118-sp</strain>
    </source>
</reference>
<evidence type="ECO:0000313" key="3">
    <source>
        <dbReference type="EMBL" id="EKM50046.1"/>
    </source>
</evidence>
<evidence type="ECO:0000313" key="4">
    <source>
        <dbReference type="Proteomes" id="UP000008370"/>
    </source>
</evidence>
<evidence type="ECO:0000256" key="1">
    <source>
        <dbReference type="SAM" id="MobiDB-lite"/>
    </source>
</evidence>
<organism evidence="3 4">
    <name type="scientific">Phanerochaete carnosa (strain HHB-10118-sp)</name>
    <name type="common">White-rot fungus</name>
    <name type="synonym">Peniophora carnosa</name>
    <dbReference type="NCBI Taxonomy" id="650164"/>
    <lineage>
        <taxon>Eukaryota</taxon>
        <taxon>Fungi</taxon>
        <taxon>Dikarya</taxon>
        <taxon>Basidiomycota</taxon>
        <taxon>Agaricomycotina</taxon>
        <taxon>Agaricomycetes</taxon>
        <taxon>Polyporales</taxon>
        <taxon>Phanerochaetaceae</taxon>
        <taxon>Phanerochaete</taxon>
    </lineage>
</organism>
<dbReference type="EMBL" id="JH930479">
    <property type="protein sequence ID" value="EKM50046.1"/>
    <property type="molecule type" value="Genomic_DNA"/>
</dbReference>
<dbReference type="PROSITE" id="PS50097">
    <property type="entry name" value="BTB"/>
    <property type="match status" value="1"/>
</dbReference>
<dbReference type="InParanoid" id="K5UKB1"/>
<protein>
    <recommendedName>
        <fullName evidence="2">BTB domain-containing protein</fullName>
    </recommendedName>
</protein>
<name>K5UKB1_PHACS</name>
<feature type="domain" description="BTB" evidence="2">
    <location>
        <begin position="38"/>
        <end position="107"/>
    </location>
</feature>
<dbReference type="GeneID" id="18918845"/>
<dbReference type="SMART" id="SM00225">
    <property type="entry name" value="BTB"/>
    <property type="match status" value="1"/>
</dbReference>
<dbReference type="SUPFAM" id="SSF54695">
    <property type="entry name" value="POZ domain"/>
    <property type="match status" value="1"/>
</dbReference>
<feature type="region of interest" description="Disordered" evidence="1">
    <location>
        <begin position="1"/>
        <end position="24"/>
    </location>
</feature>
<proteinExistence type="predicted"/>
<sequence length="316" mass="35751">MPTQYSPRAQTQAKKSTNAPMQTKKPTIAMEPFNHEHADIVLRTSDDVHFLVHKQILMTWSPFWQGQFLAMEQEETQSRLQYDQMRRLIVPVSEDSRTLDSLLRHVYPVHNAPTLRGFQDTFALLEAARKYEIIAAVKASKKVIAELAEQYPLRVYALAAKKQWEHEMRTAAIAALGHPINEMYVEELESIPAGVYYRLLAYYRACVKAVADRMADLSWIEPLAAGQGWQPGMFRCRKETCGGAWFSGYLSVARQALRARPRAKTLENPELINAALSGAIVCEACRTTAFSDVHTFNALLAGEVGRVLEEIELKIK</sequence>
<dbReference type="KEGG" id="pco:PHACADRAFT_264546"/>
<evidence type="ECO:0000259" key="2">
    <source>
        <dbReference type="PROSITE" id="PS50097"/>
    </source>
</evidence>
<keyword evidence="4" id="KW-1185">Reference proteome</keyword>
<dbReference type="RefSeq" id="XP_007401240.1">
    <property type="nucleotide sequence ID" value="XM_007401178.1"/>
</dbReference>
<dbReference type="Gene3D" id="3.30.710.10">
    <property type="entry name" value="Potassium Channel Kv1.1, Chain A"/>
    <property type="match status" value="1"/>
</dbReference>
<dbReference type="InterPro" id="IPR000210">
    <property type="entry name" value="BTB/POZ_dom"/>
</dbReference>
<dbReference type="InterPro" id="IPR011333">
    <property type="entry name" value="SKP1/BTB/POZ_sf"/>
</dbReference>
<accession>K5UKB1</accession>
<gene>
    <name evidence="3" type="ORF">PHACADRAFT_264546</name>
</gene>
<dbReference type="CDD" id="cd18186">
    <property type="entry name" value="BTB_POZ_ZBTB_KLHL-like"/>
    <property type="match status" value="1"/>
</dbReference>
<dbReference type="Pfam" id="PF00651">
    <property type="entry name" value="BTB"/>
    <property type="match status" value="1"/>
</dbReference>
<dbReference type="AlphaFoldDB" id="K5UKB1"/>
<dbReference type="Proteomes" id="UP000008370">
    <property type="component" value="Unassembled WGS sequence"/>
</dbReference>
<dbReference type="HOGENOM" id="CLU_052397_0_2_1"/>